<feature type="region of interest" description="Disordered" evidence="3">
    <location>
        <begin position="1171"/>
        <end position="1193"/>
    </location>
</feature>
<evidence type="ECO:0000259" key="4">
    <source>
        <dbReference type="PROSITE" id="PS50097"/>
    </source>
</evidence>
<dbReference type="Pfam" id="PF13637">
    <property type="entry name" value="Ank_4"/>
    <property type="match status" value="1"/>
</dbReference>
<evidence type="ECO:0000256" key="2">
    <source>
        <dbReference type="PROSITE-ProRule" id="PRU00235"/>
    </source>
</evidence>
<dbReference type="InterPro" id="IPR002110">
    <property type="entry name" value="Ankyrin_rpt"/>
</dbReference>
<feature type="region of interest" description="Disordered" evidence="3">
    <location>
        <begin position="1274"/>
        <end position="1455"/>
    </location>
</feature>
<dbReference type="InterPro" id="IPR000210">
    <property type="entry name" value="BTB/POZ_dom"/>
</dbReference>
<name>A0A2B7X154_POLH7</name>
<dbReference type="STRING" id="1447883.A0A2B7X154"/>
<dbReference type="SUPFAM" id="SSF48403">
    <property type="entry name" value="Ankyrin repeat"/>
    <property type="match status" value="1"/>
</dbReference>
<dbReference type="CDD" id="cd18500">
    <property type="entry name" value="BACK_IBtk"/>
    <property type="match status" value="1"/>
</dbReference>
<feature type="compositionally biased region" description="Polar residues" evidence="3">
    <location>
        <begin position="1553"/>
        <end position="1571"/>
    </location>
</feature>
<dbReference type="Gene3D" id="3.30.710.10">
    <property type="entry name" value="Potassium Channel Kv1.1, Chain A"/>
    <property type="match status" value="2"/>
</dbReference>
<organism evidence="5 6">
    <name type="scientific">Polytolypa hystricis (strain UAMH7299)</name>
    <dbReference type="NCBI Taxonomy" id="1447883"/>
    <lineage>
        <taxon>Eukaryota</taxon>
        <taxon>Fungi</taxon>
        <taxon>Dikarya</taxon>
        <taxon>Ascomycota</taxon>
        <taxon>Pezizomycotina</taxon>
        <taxon>Eurotiomycetes</taxon>
        <taxon>Eurotiomycetidae</taxon>
        <taxon>Onygenales</taxon>
        <taxon>Onygenales incertae sedis</taxon>
        <taxon>Polytolypa</taxon>
    </lineage>
</organism>
<accession>A0A2B7X154</accession>
<dbReference type="SUPFAM" id="SSF54695">
    <property type="entry name" value="POZ domain"/>
    <property type="match status" value="1"/>
</dbReference>
<dbReference type="InterPro" id="IPR036770">
    <property type="entry name" value="Ankyrin_rpt-contain_sf"/>
</dbReference>
<feature type="compositionally biased region" description="Acidic residues" evidence="3">
    <location>
        <begin position="205"/>
        <end position="215"/>
    </location>
</feature>
<evidence type="ECO:0000256" key="3">
    <source>
        <dbReference type="SAM" id="MobiDB-lite"/>
    </source>
</evidence>
<gene>
    <name evidence="5" type="ORF">AJ80_08834</name>
</gene>
<dbReference type="PANTHER" id="PTHR22872:SF2">
    <property type="entry name" value="INHIBITOR OF BRUTON TYROSINE KINASE"/>
    <property type="match status" value="1"/>
</dbReference>
<dbReference type="PRINTS" id="PR00633">
    <property type="entry name" value="RCCNDNSATION"/>
</dbReference>
<feature type="region of interest" description="Disordered" evidence="3">
    <location>
        <begin position="1212"/>
        <end position="1256"/>
    </location>
</feature>
<dbReference type="SMART" id="SM00225">
    <property type="entry name" value="BTB"/>
    <property type="match status" value="1"/>
</dbReference>
<dbReference type="InterPro" id="IPR051625">
    <property type="entry name" value="Signaling_Regulatory_Domain"/>
</dbReference>
<evidence type="ECO:0000256" key="1">
    <source>
        <dbReference type="ARBA" id="ARBA00022737"/>
    </source>
</evidence>
<feature type="domain" description="BTB" evidence="4">
    <location>
        <begin position="920"/>
        <end position="993"/>
    </location>
</feature>
<feature type="region of interest" description="Disordered" evidence="3">
    <location>
        <begin position="199"/>
        <end position="236"/>
    </location>
</feature>
<feature type="region of interest" description="Disordered" evidence="3">
    <location>
        <begin position="31"/>
        <end position="74"/>
    </location>
</feature>
<protein>
    <recommendedName>
        <fullName evidence="4">BTB domain-containing protein</fullName>
    </recommendedName>
</protein>
<dbReference type="PROSITE" id="PS50097">
    <property type="entry name" value="BTB"/>
    <property type="match status" value="1"/>
</dbReference>
<feature type="compositionally biased region" description="Polar residues" evidence="3">
    <location>
        <begin position="1238"/>
        <end position="1251"/>
    </location>
</feature>
<evidence type="ECO:0000313" key="5">
    <source>
        <dbReference type="EMBL" id="PGH02523.1"/>
    </source>
</evidence>
<dbReference type="InterPro" id="IPR011333">
    <property type="entry name" value="SKP1/BTB/POZ_sf"/>
</dbReference>
<keyword evidence="1" id="KW-0677">Repeat</keyword>
<dbReference type="Gene3D" id="2.130.10.30">
    <property type="entry name" value="Regulator of chromosome condensation 1/beta-lactamase-inhibitor protein II"/>
    <property type="match status" value="1"/>
</dbReference>
<reference evidence="5 6" key="1">
    <citation type="submission" date="2017-10" db="EMBL/GenBank/DDBJ databases">
        <title>Comparative genomics in systemic dimorphic fungi from Ajellomycetaceae.</title>
        <authorList>
            <person name="Munoz J.F."/>
            <person name="Mcewen J.G."/>
            <person name="Clay O.K."/>
            <person name="Cuomo C.A."/>
        </authorList>
    </citation>
    <scope>NUCLEOTIDE SEQUENCE [LARGE SCALE GENOMIC DNA]</scope>
    <source>
        <strain evidence="5 6">UAMH7299</strain>
    </source>
</reference>
<sequence length="1610" mass="178342">MSCKLWQYFLQDDVESFKRVLATASISRRIGGGNAASPSKIGSPGTALGSSPSASTKIKRTGASPGSSFPDRSLVKPNTAVPLTRADVNAKDQHGRTLLHLVASSAKESALEFATTLLELPFLDIYAQDLESGWTALHRALYAGNAAIAHLLMVRDIRGSIDFSTPGGVHHLSGGLIKIKDREGNSPFDVFNATVLPRNIHQDHDDDEDGTDADDSSSTHSSDGAEEGYERSKASVRPQVNLLGGEVFTFGSNKNLSLGLGDEDDRQFPERTGVTRPDHLLYRFHHEYEVTRLARRGLDSSPLQQEEIKSVEELSTLIRSRPITFQDVAMSKLHTGIITNDPTSNLFMCGFGPGGRLGTGDEITRFNFVCIETGGLAGKKIVAVALGQDHSLAVTEQGEVFTWGTNRYGQLGYSLPKPTKKHVVPMQLTPRQIFNPFKKEVIIGAAASSIHSAVFTQTSLYTFGKNEGQLGFIDADARSLEYQTIPRRVGASLFNCPIVQASAIDRATICLLENHDVWVFTHYGYSRLVFPLDVSSGFIKGSFLSTRYGASRNYITKLTSGGNTICAMSSYGEVYAVNVSQNQDTGSSTSSTTNPSKIRNSLPQPSRVWSIKKDHMTVRDVNVGQDGSIIICTKSGSAWRKEKRAKMKDIEEKKAGETRSKDYKFVRIPGVNRVVAVRSNAFGAYAIVQRDSDVAKEQIMVDDPTIWSDYWPLFPFKDLLQREKQGVSFQPKLQESPGSYETGQRKKMSGPPDLEAELKEVLQQNRDSTRPQSPVWLSTTSSEVRIPVHEFILAARVPILRRALRDFHKSYYYAMPDLLSMEYDKNGQIQIQFTHIDLLSVFNLVLFLYSDRLYDIWTHLHHPPQKLSLYRQVRAEIIKLATQLELRTFERAARLGIQPKLSLPMDVDNAFHDPNFFDSGDVIIELDGAEHKAHSHVLYQRCLFFQGMFFGRAAGRWLSSRREPSADSDVLRIDLKHIDPNVFTFVLRHIYADTDDELFEDVQTQELEDFIDLVIDVMSVANELMLDRLAQICQKMLGYFVNTRNVCHLLNAVAPCSVPAFKQAALEYMCLNLEAMLENKLLDDLESDLFYELDEVCRENQLTCQPISRGRNSEEYMVEKYPELVSLIEQDKQRRIDSMKLRSRLHEDEMREEKFRVGSLDKGVSFSPVVNRGKPIASPNEPKSAPGTPLLKSKKSAGDLIFQMDDESLPYVKSSEAGPTQDPATDAEEGHLHYPPTLSVSHAQPAQSTSPFAAPWSSIRSSTAKTDLKTLLAEASGSQLPGRSPELTPHRESNAHGNLHHQKLSQKERRKLKQQQMQEALTEEETSKMKRSSPWQTVGGKSNEPSSGPEENTRRPASAVRSSSRSAMTLRQTVAGTPPQQQINNSSISQSRSSAIPAAGSHPPKTPPRPTAEQPAPSHTRTPHSPVVIPTSSPAQPRSVSYRAEPVRGANMYDLPQSGQLSLTSILQQQQFEKDEIHEAATAKHNLQDIQTEQEFQEWWDQECKRVQEAEAAEAAAKRAASGRHSSGNRGRGGGSTACRGRGRTNQRRSENVGGNSTADQQVTPQTSSAGGTDGRRRHSERGRGTGNSRGRGSTGGARGGKREGVRAGQ</sequence>
<feature type="compositionally biased region" description="Low complexity" evidence="3">
    <location>
        <begin position="1513"/>
        <end position="1529"/>
    </location>
</feature>
<dbReference type="Gene3D" id="1.25.40.20">
    <property type="entry name" value="Ankyrin repeat-containing domain"/>
    <property type="match status" value="1"/>
</dbReference>
<feature type="region of interest" description="Disordered" evidence="3">
    <location>
        <begin position="1509"/>
        <end position="1610"/>
    </location>
</feature>
<feature type="compositionally biased region" description="Gly residues" evidence="3">
    <location>
        <begin position="1585"/>
        <end position="1599"/>
    </location>
</feature>
<feature type="compositionally biased region" description="Polar residues" evidence="3">
    <location>
        <begin position="727"/>
        <end position="742"/>
    </location>
</feature>
<dbReference type="PANTHER" id="PTHR22872">
    <property type="entry name" value="BTK-BINDING PROTEIN-RELATED"/>
    <property type="match status" value="1"/>
</dbReference>
<dbReference type="InterPro" id="IPR000408">
    <property type="entry name" value="Reg_chr_condens"/>
</dbReference>
<dbReference type="CDD" id="cd18186">
    <property type="entry name" value="BTB_POZ_ZBTB_KLHL-like"/>
    <property type="match status" value="1"/>
</dbReference>
<dbReference type="PROSITE" id="PS50012">
    <property type="entry name" value="RCC1_3"/>
    <property type="match status" value="2"/>
</dbReference>
<feature type="compositionally biased region" description="Basic residues" evidence="3">
    <location>
        <begin position="1298"/>
        <end position="1313"/>
    </location>
</feature>
<feature type="compositionally biased region" description="Low complexity" evidence="3">
    <location>
        <begin position="1355"/>
        <end position="1367"/>
    </location>
</feature>
<dbReference type="OrthoDB" id="1893551at2759"/>
<evidence type="ECO:0000313" key="6">
    <source>
        <dbReference type="Proteomes" id="UP000224634"/>
    </source>
</evidence>
<dbReference type="Pfam" id="PF00651">
    <property type="entry name" value="BTB"/>
    <property type="match status" value="1"/>
</dbReference>
<feature type="compositionally biased region" description="Polar residues" evidence="3">
    <location>
        <begin position="1333"/>
        <end position="1350"/>
    </location>
</feature>
<feature type="compositionally biased region" description="Polar residues" evidence="3">
    <location>
        <begin position="1430"/>
        <end position="1439"/>
    </location>
</feature>
<feature type="repeat" description="RCC1" evidence="2">
    <location>
        <begin position="398"/>
        <end position="458"/>
    </location>
</feature>
<dbReference type="InterPro" id="IPR009091">
    <property type="entry name" value="RCC1/BLIP-II"/>
</dbReference>
<feature type="region of interest" description="Disordered" evidence="3">
    <location>
        <begin position="727"/>
        <end position="752"/>
    </location>
</feature>
<proteinExistence type="predicted"/>
<feature type="compositionally biased region" description="Basic and acidic residues" evidence="3">
    <location>
        <begin position="1601"/>
        <end position="1610"/>
    </location>
</feature>
<dbReference type="Proteomes" id="UP000224634">
    <property type="component" value="Unassembled WGS sequence"/>
</dbReference>
<comment type="caution">
    <text evidence="5">The sequence shown here is derived from an EMBL/GenBank/DDBJ whole genome shotgun (WGS) entry which is preliminary data.</text>
</comment>
<dbReference type="SUPFAM" id="SSF50985">
    <property type="entry name" value="RCC1/BLIP-II"/>
    <property type="match status" value="1"/>
</dbReference>
<feature type="compositionally biased region" description="Polar residues" evidence="3">
    <location>
        <begin position="594"/>
        <end position="603"/>
    </location>
</feature>
<dbReference type="EMBL" id="PDNA01000222">
    <property type="protein sequence ID" value="PGH02523.1"/>
    <property type="molecule type" value="Genomic_DNA"/>
</dbReference>
<feature type="region of interest" description="Disordered" evidence="3">
    <location>
        <begin position="582"/>
        <end position="603"/>
    </location>
</feature>
<dbReference type="Pfam" id="PF13540">
    <property type="entry name" value="RCC1_2"/>
    <property type="match status" value="1"/>
</dbReference>
<feature type="repeat" description="RCC1" evidence="2">
    <location>
        <begin position="344"/>
        <end position="397"/>
    </location>
</feature>
<keyword evidence="6" id="KW-1185">Reference proteome</keyword>
<feature type="compositionally biased region" description="Low complexity" evidence="3">
    <location>
        <begin position="1378"/>
        <end position="1399"/>
    </location>
</feature>